<dbReference type="Proteomes" id="UP000545876">
    <property type="component" value="Unassembled WGS sequence"/>
</dbReference>
<keyword evidence="4 8" id="KW-0799">Topoisomerase</keyword>
<dbReference type="InterPro" id="IPR013758">
    <property type="entry name" value="Topo_IIA_A/C_ab"/>
</dbReference>
<dbReference type="Pfam" id="PF03989">
    <property type="entry name" value="DNA_gyraseA_C"/>
    <property type="match status" value="6"/>
</dbReference>
<dbReference type="FunFam" id="2.120.10.90:FF:000005">
    <property type="entry name" value="DNA topoisomerase 4 subunit A"/>
    <property type="match status" value="1"/>
</dbReference>
<evidence type="ECO:0000313" key="11">
    <source>
        <dbReference type="Proteomes" id="UP000545876"/>
    </source>
</evidence>
<dbReference type="FunFam" id="1.10.268.10:FF:000001">
    <property type="entry name" value="DNA gyrase subunit A"/>
    <property type="match status" value="1"/>
</dbReference>
<gene>
    <name evidence="10" type="ORF">GX656_02420</name>
</gene>
<dbReference type="SMART" id="SM00434">
    <property type="entry name" value="TOP4c"/>
    <property type="match status" value="1"/>
</dbReference>
<keyword evidence="5 8" id="KW-0238">DNA-binding</keyword>
<dbReference type="GO" id="GO:0005524">
    <property type="term" value="F:ATP binding"/>
    <property type="evidence" value="ECO:0007669"/>
    <property type="project" value="InterPro"/>
</dbReference>
<dbReference type="FunFam" id="3.30.1360.40:FF:000002">
    <property type="entry name" value="DNA gyrase subunit A"/>
    <property type="match status" value="1"/>
</dbReference>
<dbReference type="PANTHER" id="PTHR43493:SF5">
    <property type="entry name" value="DNA GYRASE SUBUNIT A, CHLOROPLASTIC_MITOCHONDRIAL"/>
    <property type="match status" value="1"/>
</dbReference>
<reference evidence="10 11" key="1">
    <citation type="journal article" date="2020" name="Biotechnol. Biofuels">
        <title>New insights from the biogas microbiome by comprehensive genome-resolved metagenomics of nearly 1600 species originating from multiple anaerobic digesters.</title>
        <authorList>
            <person name="Campanaro S."/>
            <person name="Treu L."/>
            <person name="Rodriguez-R L.M."/>
            <person name="Kovalovszki A."/>
            <person name="Ziels R.M."/>
            <person name="Maus I."/>
            <person name="Zhu X."/>
            <person name="Kougias P.G."/>
            <person name="Basile A."/>
            <person name="Luo G."/>
            <person name="Schluter A."/>
            <person name="Konstantinidis K.T."/>
            <person name="Angelidaki I."/>
        </authorList>
    </citation>
    <scope>NUCLEOTIDE SEQUENCE [LARGE SCALE GENOMIC DNA]</scope>
    <source>
        <strain evidence="10">AS06rmzACSIP_65</strain>
    </source>
</reference>
<comment type="similarity">
    <text evidence="2">Belongs to the type II topoisomerase GyrA/ParC subunit family.</text>
</comment>
<dbReference type="SUPFAM" id="SSF101904">
    <property type="entry name" value="GyrA/ParC C-terminal domain-like"/>
    <property type="match status" value="1"/>
</dbReference>
<dbReference type="Pfam" id="PF00521">
    <property type="entry name" value="DNA_topoisoIV"/>
    <property type="match status" value="2"/>
</dbReference>
<dbReference type="InterPro" id="IPR035516">
    <property type="entry name" value="Gyrase/topoIV_suA_C"/>
</dbReference>
<dbReference type="InterPro" id="IPR013757">
    <property type="entry name" value="Topo_IIA_A_a_sf"/>
</dbReference>
<dbReference type="SUPFAM" id="SSF56719">
    <property type="entry name" value="Type II DNA topoisomerase"/>
    <property type="match status" value="1"/>
</dbReference>
<evidence type="ECO:0000256" key="5">
    <source>
        <dbReference type="ARBA" id="ARBA00023125"/>
    </source>
</evidence>
<dbReference type="Gene3D" id="1.10.268.10">
    <property type="entry name" value="Topoisomerase, domain 3"/>
    <property type="match status" value="1"/>
</dbReference>
<dbReference type="CDD" id="cd00187">
    <property type="entry name" value="TOP4c"/>
    <property type="match status" value="1"/>
</dbReference>
<evidence type="ECO:0000313" key="10">
    <source>
        <dbReference type="EMBL" id="NLD25471.1"/>
    </source>
</evidence>
<dbReference type="GO" id="GO:0005737">
    <property type="term" value="C:cytoplasm"/>
    <property type="evidence" value="ECO:0007669"/>
    <property type="project" value="TreeGrafter"/>
</dbReference>
<evidence type="ECO:0000256" key="4">
    <source>
        <dbReference type="ARBA" id="ARBA00023029"/>
    </source>
</evidence>
<evidence type="ECO:0000256" key="8">
    <source>
        <dbReference type="PROSITE-ProRule" id="PRU01384"/>
    </source>
</evidence>
<dbReference type="GO" id="GO:0006265">
    <property type="term" value="P:DNA topological change"/>
    <property type="evidence" value="ECO:0007669"/>
    <property type="project" value="UniProtKB-UniRule"/>
</dbReference>
<dbReference type="InterPro" id="IPR006691">
    <property type="entry name" value="GyrA/parC_rep"/>
</dbReference>
<dbReference type="Gene3D" id="3.30.1360.40">
    <property type="match status" value="1"/>
</dbReference>
<feature type="active site" description="O-(5'-phospho-DNA)-tyrosine intermediate" evidence="8">
    <location>
        <position position="140"/>
    </location>
</feature>
<name>A0A847D1G2_9BACT</name>
<dbReference type="GO" id="GO:0003677">
    <property type="term" value="F:DNA binding"/>
    <property type="evidence" value="ECO:0007669"/>
    <property type="project" value="UniProtKB-UniRule"/>
</dbReference>
<comment type="catalytic activity">
    <reaction evidence="1 8">
        <text>ATP-dependent breakage, passage and rejoining of double-stranded DNA.</text>
        <dbReference type="EC" id="5.6.2.2"/>
    </reaction>
</comment>
<dbReference type="GO" id="GO:0003918">
    <property type="term" value="F:DNA topoisomerase type II (double strand cut, ATP-hydrolyzing) activity"/>
    <property type="evidence" value="ECO:0007669"/>
    <property type="project" value="UniProtKB-EC"/>
</dbReference>
<proteinExistence type="inferred from homology"/>
<dbReference type="GO" id="GO:0009330">
    <property type="term" value="C:DNA topoisomerase type II (double strand cut, ATP-hydrolyzing) complex"/>
    <property type="evidence" value="ECO:0007669"/>
    <property type="project" value="TreeGrafter"/>
</dbReference>
<dbReference type="InterPro" id="IPR050220">
    <property type="entry name" value="Type_II_DNA_Topoisomerases"/>
</dbReference>
<comment type="subunit">
    <text evidence="7">Heterotetramer composed of ParC and ParE.</text>
</comment>
<keyword evidence="6 8" id="KW-0413">Isomerase</keyword>
<dbReference type="Gene3D" id="3.90.199.10">
    <property type="entry name" value="Topoisomerase II, domain 5"/>
    <property type="match status" value="2"/>
</dbReference>
<feature type="domain" description="Topo IIA-type catalytic" evidence="9">
    <location>
        <begin position="52"/>
        <end position="586"/>
    </location>
</feature>
<evidence type="ECO:0000256" key="1">
    <source>
        <dbReference type="ARBA" id="ARBA00000185"/>
    </source>
</evidence>
<dbReference type="AlphaFoldDB" id="A0A847D1G2"/>
<comment type="caution">
    <text evidence="10">The sequence shown here is derived from an EMBL/GenBank/DDBJ whole genome shotgun (WGS) entry which is preliminary data.</text>
</comment>
<evidence type="ECO:0000256" key="3">
    <source>
        <dbReference type="ARBA" id="ARBA00012895"/>
    </source>
</evidence>
<evidence type="ECO:0000256" key="6">
    <source>
        <dbReference type="ARBA" id="ARBA00023235"/>
    </source>
</evidence>
<dbReference type="InterPro" id="IPR013760">
    <property type="entry name" value="Topo_IIA-like_dom_sf"/>
</dbReference>
<evidence type="ECO:0000256" key="7">
    <source>
        <dbReference type="ARBA" id="ARBA00063644"/>
    </source>
</evidence>
<dbReference type="InterPro" id="IPR002205">
    <property type="entry name" value="Topo_IIA_dom_A"/>
</dbReference>
<dbReference type="EMBL" id="JAAZBX010000007">
    <property type="protein sequence ID" value="NLD25471.1"/>
    <property type="molecule type" value="Genomic_DNA"/>
</dbReference>
<evidence type="ECO:0000259" key="9">
    <source>
        <dbReference type="PROSITE" id="PS52040"/>
    </source>
</evidence>
<organism evidence="10 11">
    <name type="scientific">Candidatus Dojkabacteria bacterium</name>
    <dbReference type="NCBI Taxonomy" id="2099670"/>
    <lineage>
        <taxon>Bacteria</taxon>
        <taxon>Candidatus Dojkabacteria</taxon>
    </lineage>
</organism>
<dbReference type="PANTHER" id="PTHR43493">
    <property type="entry name" value="DNA GYRASE/TOPOISOMERASE SUBUNIT A"/>
    <property type="match status" value="1"/>
</dbReference>
<dbReference type="PROSITE" id="PS52040">
    <property type="entry name" value="TOPO_IIA"/>
    <property type="match status" value="1"/>
</dbReference>
<accession>A0A847D1G2</accession>
<dbReference type="Gene3D" id="2.120.10.90">
    <property type="entry name" value="DNA gyrase/topoisomerase IV, subunit A, C-terminal"/>
    <property type="match status" value="1"/>
</dbReference>
<dbReference type="EC" id="5.6.2.2" evidence="3"/>
<evidence type="ECO:0000256" key="2">
    <source>
        <dbReference type="ARBA" id="ARBA00008263"/>
    </source>
</evidence>
<sequence>MDEEKNITQENIEGIEQEISFHPGEVSPRSIVDEMKSNYLDYSMSVIVSRALPEVKDGLKPSQRRILVAINDLDLTPSSHYRKCAKIAGDTSGNYHPHGEAVVYPTLVKMAQDFSMRYPLVDGQGNFGSIDGDEAAAMRYTEARMGKITPELLSELNKGTVTFVQNYDGTRLEPTILPAGFPNILANGGDGIAVGMATKIPPFNLTELIEALQGMIKMGNTWVGKAVYNELRKAKEAKEIIPQTLNSQPTDYLESYVNTSDINYQEEIDDLKKKIEEEKAVLYPDFKCEMTPEQLIKIVPGPDFPTGATIYDQQEILNVYATGRGRIIQRATASIIEGKQGKYQIVISEIPFQVNKSHMIEKIADLVKEKKVKGIADIIDESNIEGMRVVVYLKRDAQPKAVLNKLYKYTEMQKVFNANMIALVDQEPKTLPIKRILELFISFRLTVTIRRFEFELAAARYRGHILEGLLKAIDLLDEVISTIRNSKTQDTAKTNLMDKFEFTEVQAQAILDMQLRRLAALERMKLENEHKDIKAKIAELNIKLDDPTKILEVVNTDLQQIKEKYGDARRTKIVKGKINEISEEDMVASEDTLVTITHSGYIKRLNPSTYKAQNRGGKGVNGGETKEGDFIEHAFLCNTHDELLIFTNKGKVFNLRIFEIPDLGRTAKGLPLVNLVQLEPDEIVTSVLTRDPKGVVGEGKAAEGEETKNFKYLLMATEKGLIKKTELGEFTKIRSNGLTAIKLEDGDQLTWVKATSGSDEAILITKEGKSVRFKETDVRPMGRSTKGVTGIKFRTQTDSVVGMAIVGSNEQKLLTLSEYGYGKMSFLKEYATQKRAGTGIFTFRVTSKTGKIACARILKKEDQEIFVISEKSKVIRSELKDVPILGRQTSGVKVMNMNSGDRVTTVAVL</sequence>
<protein>
    <recommendedName>
        <fullName evidence="3">DNA topoisomerase (ATP-hydrolyzing)</fullName>
        <ecNumber evidence="3">5.6.2.2</ecNumber>
    </recommendedName>
</protein>